<keyword evidence="1" id="KW-0812">Transmembrane</keyword>
<keyword evidence="1" id="KW-1133">Transmembrane helix</keyword>
<evidence type="ECO:0008006" key="4">
    <source>
        <dbReference type="Google" id="ProtNLM"/>
    </source>
</evidence>
<reference evidence="2 3" key="1">
    <citation type="submission" date="2017-06" db="EMBL/GenBank/DDBJ databases">
        <authorList>
            <person name="Kim H.J."/>
            <person name="Triplett B.A."/>
        </authorList>
    </citation>
    <scope>NUCLEOTIDE SEQUENCE [LARGE SCALE GENOMIC DNA]</scope>
    <source>
        <strain evidence="2 3">13146</strain>
    </source>
</reference>
<dbReference type="Proteomes" id="UP000198157">
    <property type="component" value="Unassembled WGS sequence"/>
</dbReference>
<protein>
    <recommendedName>
        <fullName evidence="4">Transmembrane protein</fullName>
    </recommendedName>
</protein>
<keyword evidence="1" id="KW-0472">Membrane</keyword>
<evidence type="ECO:0000313" key="3">
    <source>
        <dbReference type="Proteomes" id="UP000198157"/>
    </source>
</evidence>
<dbReference type="EMBL" id="NIVS01000007">
    <property type="protein sequence ID" value="OWQ56357.1"/>
    <property type="molecule type" value="Genomic_DNA"/>
</dbReference>
<proteinExistence type="predicted"/>
<sequence length="124" mass="13236">MKVTEGFDRKHARHYYLLLVLLAFASGLMLVAAFFAQSPSGLPKEVRIALAAFSLLSATASYLLIKRIPYSFLLVGISSVAFAASLWAFGAPTSLVLLLAIPAALLSVASFVLQGRVDGIDHPD</sequence>
<accession>A0A246HQW3</accession>
<feature type="transmembrane region" description="Helical" evidence="1">
    <location>
        <begin position="72"/>
        <end position="89"/>
    </location>
</feature>
<gene>
    <name evidence="2" type="ORF">CEE60_02460</name>
</gene>
<comment type="caution">
    <text evidence="2">The sequence shown here is derived from an EMBL/GenBank/DDBJ whole genome shotgun (WGS) entry which is preliminary data.</text>
</comment>
<organism evidence="2 3">
    <name type="scientific">Stenotrophomonas maltophilia</name>
    <name type="common">Pseudomonas maltophilia</name>
    <name type="synonym">Xanthomonas maltophilia</name>
    <dbReference type="NCBI Taxonomy" id="40324"/>
    <lineage>
        <taxon>Bacteria</taxon>
        <taxon>Pseudomonadati</taxon>
        <taxon>Pseudomonadota</taxon>
        <taxon>Gammaproteobacteria</taxon>
        <taxon>Lysobacterales</taxon>
        <taxon>Lysobacteraceae</taxon>
        <taxon>Stenotrophomonas</taxon>
        <taxon>Stenotrophomonas maltophilia group</taxon>
    </lineage>
</organism>
<evidence type="ECO:0000256" key="1">
    <source>
        <dbReference type="SAM" id="Phobius"/>
    </source>
</evidence>
<feature type="transmembrane region" description="Helical" evidence="1">
    <location>
        <begin position="15"/>
        <end position="36"/>
    </location>
</feature>
<feature type="transmembrane region" description="Helical" evidence="1">
    <location>
        <begin position="48"/>
        <end position="65"/>
    </location>
</feature>
<feature type="transmembrane region" description="Helical" evidence="1">
    <location>
        <begin position="95"/>
        <end position="113"/>
    </location>
</feature>
<dbReference type="AlphaFoldDB" id="A0A246HQW3"/>
<evidence type="ECO:0000313" key="2">
    <source>
        <dbReference type="EMBL" id="OWQ56357.1"/>
    </source>
</evidence>
<name>A0A246HQW3_STEMA</name>